<evidence type="ECO:0000313" key="10">
    <source>
        <dbReference type="Proteomes" id="UP000629468"/>
    </source>
</evidence>
<feature type="region of interest" description="Disordered" evidence="6">
    <location>
        <begin position="1"/>
        <end position="30"/>
    </location>
</feature>
<dbReference type="EMBL" id="JABXXO010000003">
    <property type="protein sequence ID" value="KAF7782702.1"/>
    <property type="molecule type" value="Genomic_DNA"/>
</dbReference>
<proteinExistence type="predicted"/>
<feature type="transmembrane region" description="Helical" evidence="7">
    <location>
        <begin position="274"/>
        <end position="299"/>
    </location>
</feature>
<feature type="compositionally biased region" description="Basic and acidic residues" evidence="6">
    <location>
        <begin position="8"/>
        <end position="30"/>
    </location>
</feature>
<keyword evidence="5 7" id="KW-0472">Membrane</keyword>
<accession>A0A8H7KJU3</accession>
<evidence type="ECO:0000256" key="6">
    <source>
        <dbReference type="SAM" id="MobiDB-lite"/>
    </source>
</evidence>
<keyword evidence="3 7" id="KW-0812">Transmembrane</keyword>
<feature type="transmembrane region" description="Helical" evidence="7">
    <location>
        <begin position="314"/>
        <end position="331"/>
    </location>
</feature>
<dbReference type="Gene3D" id="1.20.1250.20">
    <property type="entry name" value="MFS general substrate transporter like domains"/>
    <property type="match status" value="2"/>
</dbReference>
<evidence type="ECO:0000256" key="7">
    <source>
        <dbReference type="SAM" id="Phobius"/>
    </source>
</evidence>
<feature type="transmembrane region" description="Helical" evidence="7">
    <location>
        <begin position="204"/>
        <end position="227"/>
    </location>
</feature>
<feature type="transmembrane region" description="Helical" evidence="7">
    <location>
        <begin position="142"/>
        <end position="162"/>
    </location>
</feature>
<evidence type="ECO:0000259" key="8">
    <source>
        <dbReference type="PROSITE" id="PS50850"/>
    </source>
</evidence>
<dbReference type="Pfam" id="PF07690">
    <property type="entry name" value="MFS_1"/>
    <property type="match status" value="1"/>
</dbReference>
<dbReference type="InterPro" id="IPR011701">
    <property type="entry name" value="MFS"/>
</dbReference>
<dbReference type="InterPro" id="IPR036259">
    <property type="entry name" value="MFS_trans_sf"/>
</dbReference>
<dbReference type="AlphaFoldDB" id="A0A8H7KJU3"/>
<dbReference type="OMA" id="SIQALIC"/>
<evidence type="ECO:0000256" key="4">
    <source>
        <dbReference type="ARBA" id="ARBA00022989"/>
    </source>
</evidence>
<evidence type="ECO:0000256" key="2">
    <source>
        <dbReference type="ARBA" id="ARBA00022448"/>
    </source>
</evidence>
<comment type="caution">
    <text evidence="9">The sequence shown here is derived from an EMBL/GenBank/DDBJ whole genome shotgun (WGS) entry which is preliminary data.</text>
</comment>
<dbReference type="PROSITE" id="PS50850">
    <property type="entry name" value="MFS"/>
    <property type="match status" value="1"/>
</dbReference>
<comment type="subcellular location">
    <subcellularLocation>
        <location evidence="1">Membrane</location>
        <topology evidence="1">Multi-pass membrane protein</topology>
    </subcellularLocation>
</comment>
<feature type="transmembrane region" description="Helical" evidence="7">
    <location>
        <begin position="40"/>
        <end position="62"/>
    </location>
</feature>
<evidence type="ECO:0000256" key="1">
    <source>
        <dbReference type="ARBA" id="ARBA00004141"/>
    </source>
</evidence>
<keyword evidence="2" id="KW-0813">Transport</keyword>
<feature type="transmembrane region" description="Helical" evidence="7">
    <location>
        <begin position="174"/>
        <end position="192"/>
    </location>
</feature>
<feature type="transmembrane region" description="Helical" evidence="7">
    <location>
        <begin position="397"/>
        <end position="420"/>
    </location>
</feature>
<sequence length="477" mass="52969">MQPTSVDADAKASSKDLTLDSTEEPKGPDRKLERRTILHIDLRILPLLAAIYAAALIDRINLGAADTAGMGEDLQLGINGRFNIVSTLYFVTYIIFQLPGNMVLPVIGIKPWITSCVVAWGAVSFSMGFVKNWQQLTALRLLLGVFEACYFPAMVYLISTWYKRHEVQKRMAAFYLISICISGLSPIFAWALSLLDGKRNIAGWRWIFIVEGAVTIFLGVLCWFGIIDIPHRNKFLSAEQTAFVMKRLDDDRGDAIPDKLTLAKVRKYLSDWKLWAYGVMFLCTTLPAYALAYFITFILRNMGWDSTQALLRSAPPYAPPIITCMLFSWLSDKYKNRSIFLSIQALICLVGLALVAFAKDNGVRYLGTFLINAGNIGTIPGVLAWSSNNVVSHSKRIVQSAITVMFGGVGGILATATFRAQDAPRYIPGLAVSIGSQVLLMIVATIVVLYNQRMNRLSREGKLSEPLEGQPGFYYTL</sequence>
<dbReference type="PANTHER" id="PTHR43791">
    <property type="entry name" value="PERMEASE-RELATED"/>
    <property type="match status" value="1"/>
</dbReference>
<feature type="transmembrane region" description="Helical" evidence="7">
    <location>
        <begin position="338"/>
        <end position="358"/>
    </location>
</feature>
<dbReference type="PANTHER" id="PTHR43791:SF3">
    <property type="entry name" value="MAJOR FACILITATOR SUPERFAMILY (MFS) PROFILE DOMAIN-CONTAINING PROTEIN"/>
    <property type="match status" value="1"/>
</dbReference>
<dbReference type="GO" id="GO:0022857">
    <property type="term" value="F:transmembrane transporter activity"/>
    <property type="evidence" value="ECO:0007669"/>
    <property type="project" value="InterPro"/>
</dbReference>
<organism evidence="9 10">
    <name type="scientific">Agaricus bisporus var. burnettii</name>
    <dbReference type="NCBI Taxonomy" id="192524"/>
    <lineage>
        <taxon>Eukaryota</taxon>
        <taxon>Fungi</taxon>
        <taxon>Dikarya</taxon>
        <taxon>Basidiomycota</taxon>
        <taxon>Agaricomycotina</taxon>
        <taxon>Agaricomycetes</taxon>
        <taxon>Agaricomycetidae</taxon>
        <taxon>Agaricales</taxon>
        <taxon>Agaricineae</taxon>
        <taxon>Agaricaceae</taxon>
        <taxon>Agaricus</taxon>
    </lineage>
</organism>
<feature type="transmembrane region" description="Helical" evidence="7">
    <location>
        <begin position="364"/>
        <end position="385"/>
    </location>
</feature>
<keyword evidence="4 7" id="KW-1133">Transmembrane helix</keyword>
<feature type="transmembrane region" description="Helical" evidence="7">
    <location>
        <begin position="426"/>
        <end position="450"/>
    </location>
</feature>
<dbReference type="SUPFAM" id="SSF103473">
    <property type="entry name" value="MFS general substrate transporter"/>
    <property type="match status" value="1"/>
</dbReference>
<name>A0A8H7KJU3_AGABI</name>
<evidence type="ECO:0000313" key="9">
    <source>
        <dbReference type="EMBL" id="KAF7782702.1"/>
    </source>
</evidence>
<reference evidence="9 10" key="1">
    <citation type="journal article" name="Sci. Rep.">
        <title>Telomere-to-telomere assembled and centromere annotated genomes of the two main subspecies of the button mushroom Agaricus bisporus reveal especially polymorphic chromosome ends.</title>
        <authorList>
            <person name="Sonnenberg A.S.M."/>
            <person name="Sedaghat-Telgerd N."/>
            <person name="Lavrijssen B."/>
            <person name="Ohm R.A."/>
            <person name="Hendrickx P.M."/>
            <person name="Scholtmeijer K."/>
            <person name="Baars J.J.P."/>
            <person name="van Peer A."/>
        </authorList>
    </citation>
    <scope>NUCLEOTIDE SEQUENCE [LARGE SCALE GENOMIC DNA]</scope>
    <source>
        <strain evidence="9 10">H119_p4</strain>
    </source>
</reference>
<dbReference type="FunFam" id="1.20.1250.20:FF:000018">
    <property type="entry name" value="MFS transporter permease"/>
    <property type="match status" value="1"/>
</dbReference>
<gene>
    <name evidence="9" type="ORF">Agabi119p4_2078</name>
</gene>
<dbReference type="Proteomes" id="UP000629468">
    <property type="component" value="Unassembled WGS sequence"/>
</dbReference>
<dbReference type="InterPro" id="IPR020846">
    <property type="entry name" value="MFS_dom"/>
</dbReference>
<feature type="transmembrane region" description="Helical" evidence="7">
    <location>
        <begin position="82"/>
        <end position="100"/>
    </location>
</feature>
<dbReference type="GO" id="GO:0016020">
    <property type="term" value="C:membrane"/>
    <property type="evidence" value="ECO:0007669"/>
    <property type="project" value="UniProtKB-SubCell"/>
</dbReference>
<dbReference type="FunFam" id="1.20.1250.20:FF:000013">
    <property type="entry name" value="MFS general substrate transporter"/>
    <property type="match status" value="1"/>
</dbReference>
<evidence type="ECO:0000256" key="5">
    <source>
        <dbReference type="ARBA" id="ARBA00023136"/>
    </source>
</evidence>
<protein>
    <recommendedName>
        <fullName evidence="8">Major facilitator superfamily (MFS) profile domain-containing protein</fullName>
    </recommendedName>
</protein>
<evidence type="ECO:0000256" key="3">
    <source>
        <dbReference type="ARBA" id="ARBA00022692"/>
    </source>
</evidence>
<feature type="domain" description="Major facilitator superfamily (MFS) profile" evidence="8">
    <location>
        <begin position="47"/>
        <end position="453"/>
    </location>
</feature>